<evidence type="ECO:0000256" key="4">
    <source>
        <dbReference type="ARBA" id="ARBA00022801"/>
    </source>
</evidence>
<feature type="disulfide bond" evidence="9">
    <location>
        <begin position="287"/>
        <end position="297"/>
    </location>
</feature>
<organism evidence="12 13">
    <name type="scientific">Paractinoplanes rishiriensis</name>
    <dbReference type="NCBI Taxonomy" id="1050105"/>
    <lineage>
        <taxon>Bacteria</taxon>
        <taxon>Bacillati</taxon>
        <taxon>Actinomycetota</taxon>
        <taxon>Actinomycetes</taxon>
        <taxon>Micromonosporales</taxon>
        <taxon>Micromonosporaceae</taxon>
        <taxon>Paractinoplanes</taxon>
    </lineage>
</organism>
<evidence type="ECO:0000256" key="9">
    <source>
        <dbReference type="PIRSR" id="PIRSR001134-2"/>
    </source>
</evidence>
<dbReference type="InterPro" id="IPR035070">
    <property type="entry name" value="Streptogrisin_prodomain"/>
</dbReference>
<dbReference type="InterPro" id="IPR004236">
    <property type="entry name" value="Pept_S1_alpha_lytic"/>
</dbReference>
<evidence type="ECO:0000256" key="3">
    <source>
        <dbReference type="ARBA" id="ARBA00022729"/>
    </source>
</evidence>
<keyword evidence="13" id="KW-1185">Reference proteome</keyword>
<protein>
    <submittedName>
        <fullName evidence="12">Serine protease</fullName>
    </submittedName>
</protein>
<keyword evidence="4" id="KW-0378">Hydrolase</keyword>
<dbReference type="Gene3D" id="2.40.10.10">
    <property type="entry name" value="Trypsin-like serine proteases"/>
    <property type="match status" value="2"/>
</dbReference>
<dbReference type="InterPro" id="IPR043504">
    <property type="entry name" value="Peptidase_S1_PA_chymotrypsin"/>
</dbReference>
<feature type="active site" description="Charge relay system" evidence="8">
    <location>
        <position position="329"/>
    </location>
</feature>
<keyword evidence="2 12" id="KW-0645">Protease</keyword>
<dbReference type="GO" id="GO:0004252">
    <property type="term" value="F:serine-type endopeptidase activity"/>
    <property type="evidence" value="ECO:0007669"/>
    <property type="project" value="InterPro"/>
</dbReference>
<name>A0A919JQ92_9ACTN</name>
<evidence type="ECO:0000259" key="11">
    <source>
        <dbReference type="Pfam" id="PF02983"/>
    </source>
</evidence>
<accession>A0A919JQ92</accession>
<dbReference type="InterPro" id="IPR001316">
    <property type="entry name" value="Pept_S1A_streptogrisin"/>
</dbReference>
<evidence type="ECO:0000256" key="2">
    <source>
        <dbReference type="ARBA" id="ARBA00022670"/>
    </source>
</evidence>
<keyword evidence="3 10" id="KW-0732">Signal</keyword>
<feature type="active site" description="Charge relay system" evidence="8">
    <location>
        <position position="220"/>
    </location>
</feature>
<dbReference type="GO" id="GO:0006508">
    <property type="term" value="P:proteolysis"/>
    <property type="evidence" value="ECO:0007669"/>
    <property type="project" value="UniProtKB-KW"/>
</dbReference>
<dbReference type="CDD" id="cd21112">
    <property type="entry name" value="alphaLP-like"/>
    <property type="match status" value="1"/>
</dbReference>
<dbReference type="EMBL" id="BOMV01000005">
    <property type="protein sequence ID" value="GIE93136.1"/>
    <property type="molecule type" value="Genomic_DNA"/>
</dbReference>
<evidence type="ECO:0000313" key="13">
    <source>
        <dbReference type="Proteomes" id="UP000636960"/>
    </source>
</evidence>
<reference evidence="12" key="1">
    <citation type="submission" date="2021-01" db="EMBL/GenBank/DDBJ databases">
        <title>Whole genome shotgun sequence of Actinoplanes rishiriensis NBRC 108556.</title>
        <authorList>
            <person name="Komaki H."/>
            <person name="Tamura T."/>
        </authorList>
    </citation>
    <scope>NUCLEOTIDE SEQUENCE</scope>
    <source>
        <strain evidence="12">NBRC 108556</strain>
    </source>
</reference>
<evidence type="ECO:0000313" key="12">
    <source>
        <dbReference type="EMBL" id="GIE93136.1"/>
    </source>
</evidence>
<evidence type="ECO:0000256" key="7">
    <source>
        <dbReference type="ARBA" id="ARBA00023157"/>
    </source>
</evidence>
<feature type="active site" description="Charge relay system" evidence="8">
    <location>
        <position position="248"/>
    </location>
</feature>
<dbReference type="SUPFAM" id="SSF50494">
    <property type="entry name" value="Trypsin-like serine proteases"/>
    <property type="match status" value="1"/>
</dbReference>
<evidence type="ECO:0000256" key="6">
    <source>
        <dbReference type="ARBA" id="ARBA00023145"/>
    </source>
</evidence>
<proteinExistence type="inferred from homology"/>
<comment type="caution">
    <text evidence="12">The sequence shown here is derived from an EMBL/GenBank/DDBJ whole genome shotgun (WGS) entry which is preliminary data.</text>
</comment>
<keyword evidence="5" id="KW-0720">Serine protease</keyword>
<keyword evidence="6" id="KW-0865">Zymogen</keyword>
<dbReference type="RefSeq" id="WP_239162430.1">
    <property type="nucleotide sequence ID" value="NZ_BOMV01000005.1"/>
</dbReference>
<feature type="signal peptide" evidence="10">
    <location>
        <begin position="1"/>
        <end position="29"/>
    </location>
</feature>
<dbReference type="Gene3D" id="3.30.300.50">
    <property type="match status" value="2"/>
</dbReference>
<dbReference type="AlphaFoldDB" id="A0A919JQ92"/>
<dbReference type="Pfam" id="PF02983">
    <property type="entry name" value="Pro_Al_protease"/>
    <property type="match status" value="1"/>
</dbReference>
<keyword evidence="7 9" id="KW-1015">Disulfide bond</keyword>
<feature type="disulfide bond" evidence="9">
    <location>
        <begin position="205"/>
        <end position="221"/>
    </location>
</feature>
<feature type="domain" description="Peptidase S1A alpha-lytic prodomain" evidence="11">
    <location>
        <begin position="116"/>
        <end position="173"/>
    </location>
</feature>
<feature type="disulfide bond" evidence="9">
    <location>
        <begin position="323"/>
        <end position="350"/>
    </location>
</feature>
<dbReference type="PRINTS" id="PR00861">
    <property type="entry name" value="ALYTICPTASE"/>
</dbReference>
<sequence length="376" mass="37834">MFTTRLLAITAVAAAAVTVVTLSALPSGAEPVPEVPDGMIAAMKRDLNLDDDQIATRLRTEATAAATGQRLRARLGSAFAGAWIPTGAAKLTVAVTTDSAAEAVRAEGATPAVVPRSGADLAASRAKLDRNASRAAGADVHGWYVDVPGNRVVVLAEPGAVADAEAFAAAADAGPVTVLPSAGRPRPLADIRGGDQYATSGNLLCSVGFAVTGGFVTAGHCGDPGITTVGADNLSQGTFQGSSFPADDYGWVSTNPGWVSQPWVNDYAGGNVLVRGSTEAAIGSAVCRSGRTTGWHCGTLLGVDETIVYSDGAVSGLSRSDACAEPGDSGGSWLAGDQAQGVTSGGTGNCTDGGIMWFQPVNEILEVYGLTLTVSP</sequence>
<evidence type="ECO:0000256" key="5">
    <source>
        <dbReference type="ARBA" id="ARBA00022825"/>
    </source>
</evidence>
<dbReference type="PIRSF" id="PIRSF001134">
    <property type="entry name" value="Streptogrisin"/>
    <property type="match status" value="1"/>
</dbReference>
<dbReference type="GO" id="GO:0005576">
    <property type="term" value="C:extracellular region"/>
    <property type="evidence" value="ECO:0007669"/>
    <property type="project" value="InterPro"/>
</dbReference>
<dbReference type="InterPro" id="IPR009003">
    <property type="entry name" value="Peptidase_S1_PA"/>
</dbReference>
<feature type="chain" id="PRO_5036972762" evidence="10">
    <location>
        <begin position="30"/>
        <end position="376"/>
    </location>
</feature>
<evidence type="ECO:0000256" key="10">
    <source>
        <dbReference type="SAM" id="SignalP"/>
    </source>
</evidence>
<comment type="similarity">
    <text evidence="1">Belongs to the peptidase S1 family.</text>
</comment>
<dbReference type="Proteomes" id="UP000636960">
    <property type="component" value="Unassembled WGS sequence"/>
</dbReference>
<evidence type="ECO:0000256" key="8">
    <source>
        <dbReference type="PIRSR" id="PIRSR001134-1"/>
    </source>
</evidence>
<evidence type="ECO:0000256" key="1">
    <source>
        <dbReference type="ARBA" id="ARBA00007664"/>
    </source>
</evidence>
<gene>
    <name evidence="12" type="ORF">Ari01nite_06010</name>
</gene>